<keyword evidence="3" id="KW-0378">Hydrolase</keyword>
<dbReference type="SUPFAM" id="SSF75005">
    <property type="entry name" value="Arabinanase/levansucrase/invertase"/>
    <property type="match status" value="2"/>
</dbReference>
<feature type="active site" description="Proton acceptor" evidence="5">
    <location>
        <position position="354"/>
    </location>
</feature>
<evidence type="ECO:0000256" key="7">
    <source>
        <dbReference type="SAM" id="SignalP"/>
    </source>
</evidence>
<accession>A0A7W5DUK2</accession>
<evidence type="ECO:0000256" key="1">
    <source>
        <dbReference type="ARBA" id="ARBA00009865"/>
    </source>
</evidence>
<organism evidence="8 9">
    <name type="scientific">Aporhodopirellula rubra</name>
    <dbReference type="NCBI Taxonomy" id="980271"/>
    <lineage>
        <taxon>Bacteria</taxon>
        <taxon>Pseudomonadati</taxon>
        <taxon>Planctomycetota</taxon>
        <taxon>Planctomycetia</taxon>
        <taxon>Pirellulales</taxon>
        <taxon>Pirellulaceae</taxon>
        <taxon>Aporhodopirellula</taxon>
    </lineage>
</organism>
<dbReference type="InterPro" id="IPR023296">
    <property type="entry name" value="Glyco_hydro_beta-prop_sf"/>
</dbReference>
<comment type="caution">
    <text evidence="8">The sequence shown here is derived from an EMBL/GenBank/DDBJ whole genome shotgun (WGS) entry which is preliminary data.</text>
</comment>
<gene>
    <name evidence="8" type="ORF">FHS27_000092</name>
</gene>
<dbReference type="CDD" id="cd18817">
    <property type="entry name" value="GH43f_LbAraf43-like"/>
    <property type="match status" value="1"/>
</dbReference>
<dbReference type="AlphaFoldDB" id="A0A7W5DUK2"/>
<evidence type="ECO:0000313" key="8">
    <source>
        <dbReference type="EMBL" id="MBB3204328.1"/>
    </source>
</evidence>
<feature type="signal peptide" evidence="7">
    <location>
        <begin position="1"/>
        <end position="20"/>
    </location>
</feature>
<evidence type="ECO:0000256" key="6">
    <source>
        <dbReference type="PIRSR" id="PIRSR606710-2"/>
    </source>
</evidence>
<dbReference type="Pfam" id="PF04616">
    <property type="entry name" value="Glyco_hydro_43"/>
    <property type="match status" value="2"/>
</dbReference>
<name>A0A7W5DUK2_9BACT</name>
<dbReference type="GO" id="GO:0004553">
    <property type="term" value="F:hydrolase activity, hydrolyzing O-glycosyl compounds"/>
    <property type="evidence" value="ECO:0007669"/>
    <property type="project" value="InterPro"/>
</dbReference>
<feature type="chain" id="PRO_5031423967" evidence="7">
    <location>
        <begin position="21"/>
        <end position="638"/>
    </location>
</feature>
<comment type="similarity">
    <text evidence="1">Belongs to the glycosyl hydrolase 43 family.</text>
</comment>
<dbReference type="PANTHER" id="PTHR43817:SF1">
    <property type="entry name" value="HYDROLASE, FAMILY 43, PUTATIVE (AFU_ORTHOLOGUE AFUA_3G01660)-RELATED"/>
    <property type="match status" value="1"/>
</dbReference>
<feature type="active site" description="Proton donor" evidence="5">
    <location>
        <position position="528"/>
    </location>
</feature>
<dbReference type="RefSeq" id="WP_221224784.1">
    <property type="nucleotide sequence ID" value="NZ_JACHXU010000001.1"/>
</dbReference>
<proteinExistence type="inferred from homology"/>
<reference evidence="8 9" key="1">
    <citation type="submission" date="2020-08" db="EMBL/GenBank/DDBJ databases">
        <title>Genomic Encyclopedia of Type Strains, Phase III (KMG-III): the genomes of soil and plant-associated and newly described type strains.</title>
        <authorList>
            <person name="Whitman W."/>
        </authorList>
    </citation>
    <scope>NUCLEOTIDE SEQUENCE [LARGE SCALE GENOMIC DNA]</scope>
    <source>
        <strain evidence="8 9">CECT 8075</strain>
    </source>
</reference>
<dbReference type="CDD" id="cd18618">
    <property type="entry name" value="GH43_Xsa43E-like"/>
    <property type="match status" value="1"/>
</dbReference>
<feature type="site" description="Important for catalytic activity, responsible for pKa modulation of the active site Glu and correct orientation of both the proton donor and substrate" evidence="6">
    <location>
        <position position="479"/>
    </location>
</feature>
<protein>
    <submittedName>
        <fullName evidence="8">GH43 family beta-xylosidase</fullName>
    </submittedName>
</protein>
<keyword evidence="4" id="KW-0326">Glycosidase</keyword>
<keyword evidence="9" id="KW-1185">Reference proteome</keyword>
<evidence type="ECO:0000256" key="5">
    <source>
        <dbReference type="PIRSR" id="PIRSR606710-1"/>
    </source>
</evidence>
<evidence type="ECO:0000256" key="4">
    <source>
        <dbReference type="ARBA" id="ARBA00023295"/>
    </source>
</evidence>
<keyword evidence="2 7" id="KW-0732">Signal</keyword>
<dbReference type="Gene3D" id="2.115.10.20">
    <property type="entry name" value="Glycosyl hydrolase domain, family 43"/>
    <property type="match status" value="2"/>
</dbReference>
<dbReference type="PANTHER" id="PTHR43817">
    <property type="entry name" value="GLYCOSYL HYDROLASE"/>
    <property type="match status" value="1"/>
</dbReference>
<evidence type="ECO:0000256" key="3">
    <source>
        <dbReference type="ARBA" id="ARBA00022801"/>
    </source>
</evidence>
<dbReference type="Proteomes" id="UP000536179">
    <property type="component" value="Unassembled WGS sequence"/>
</dbReference>
<evidence type="ECO:0000313" key="9">
    <source>
        <dbReference type="Proteomes" id="UP000536179"/>
    </source>
</evidence>
<evidence type="ECO:0000256" key="2">
    <source>
        <dbReference type="ARBA" id="ARBA00022729"/>
    </source>
</evidence>
<dbReference type="InterPro" id="IPR006710">
    <property type="entry name" value="Glyco_hydro_43"/>
</dbReference>
<sequence>MRTIACSLLAVALLAPLICAEEKTSQWTNPILWQRADPHVTLHTDGWYYFTATVPEYDRIELRRSQTIDGLSTAEAEVIWRKHASGPMSHHIWAPEIHFIDGKWYIYFAAGRAEAIWDIRQYVLQCDAANPLEGDWIEKGKIKMNWESFTLDATTFKHRGTRFLSWAQSVPEERGTRIFIAEMDTPWSITGAQVAITKPDLPWERIGHNVNEAPAFIHRNGRLFMTYSASATDANYCLGMLTADENANLLDPKSWQKSPQPVMKSHRETSQFGPGHNCFTTSPDGKTDILVYHTRNYEHLAGDPLNNPDRATRAQVLHWNDDGTPNLGAPVPDDRNRIHRTGGNPIITSHFTADPAALVHNERVYLYTGHDVAPDNDSSYRMHDWLCFSSTNMVDWEEHGSPLSVKDFSWAKADAWASQVIQRDGKFYWYVSVEHSERGKAIGVAVSDSPIGPFKDARGSALVSNDMTKATDIGWDDIDPTVWIDDDGQAYLFWGNQKCYWAKLKRSMTELDGEIHVIADDQVREFTEAPWIHKRGATYYLSYATGFPEKLSYSTADKITGPWTPRGRLAEGAQNSNTIHQAIITFQGNDYLFYHSGMNQHPNVGGSYRRTVCLDLLHYNDDGTMKRVIQTTEGVSAQ</sequence>
<dbReference type="EMBL" id="JACHXU010000001">
    <property type="protein sequence ID" value="MBB3204328.1"/>
    <property type="molecule type" value="Genomic_DNA"/>
</dbReference>
<dbReference type="GO" id="GO:0005975">
    <property type="term" value="P:carbohydrate metabolic process"/>
    <property type="evidence" value="ECO:0007669"/>
    <property type="project" value="InterPro"/>
</dbReference>